<name>T1B5U9_9ZZZZ</name>
<sequence>GRASGGYWCRIFTYWDFNYGYNPLANFALPPASPRQPSPPPRQPTSHDHKCTGCEVDAENQRVGITVPVVGTPYALHFESRQKPVNTITFPVTTATPPGNTLLKTIEVCVTIAGRQIVQDFDPSIPNQTFTWTWDGKNAFGQPVYTNAQPQNDLASGPVPTAENVALVTLAYEYK</sequence>
<feature type="region of interest" description="Disordered" evidence="1">
    <location>
        <begin position="30"/>
        <end position="49"/>
    </location>
</feature>
<reference evidence="2" key="2">
    <citation type="journal article" date="2014" name="ISME J.">
        <title>Microbial stratification in low pH oxic and suboxic macroscopic growths along an acid mine drainage.</title>
        <authorList>
            <person name="Mendez-Garcia C."/>
            <person name="Mesa V."/>
            <person name="Sprenger R.R."/>
            <person name="Richter M."/>
            <person name="Diez M.S."/>
            <person name="Solano J."/>
            <person name="Bargiela R."/>
            <person name="Golyshina O.V."/>
            <person name="Manteca A."/>
            <person name="Ramos J.L."/>
            <person name="Gallego J.R."/>
            <person name="Llorente I."/>
            <person name="Martins Dos Santos V.A."/>
            <person name="Jensen O.N."/>
            <person name="Pelaez A.I."/>
            <person name="Sanchez J."/>
            <person name="Ferrer M."/>
        </authorList>
    </citation>
    <scope>NUCLEOTIDE SEQUENCE</scope>
</reference>
<dbReference type="EMBL" id="AUZZ01000392">
    <property type="protein sequence ID" value="EQD68266.1"/>
    <property type="molecule type" value="Genomic_DNA"/>
</dbReference>
<organism evidence="2">
    <name type="scientific">mine drainage metagenome</name>
    <dbReference type="NCBI Taxonomy" id="410659"/>
    <lineage>
        <taxon>unclassified sequences</taxon>
        <taxon>metagenomes</taxon>
        <taxon>ecological metagenomes</taxon>
    </lineage>
</organism>
<feature type="non-terminal residue" evidence="2">
    <location>
        <position position="175"/>
    </location>
</feature>
<accession>T1B5U9</accession>
<feature type="non-terminal residue" evidence="2">
    <location>
        <position position="1"/>
    </location>
</feature>
<protein>
    <submittedName>
        <fullName evidence="2">Uncharacterized protein</fullName>
    </submittedName>
</protein>
<evidence type="ECO:0000313" key="2">
    <source>
        <dbReference type="EMBL" id="EQD68266.1"/>
    </source>
</evidence>
<proteinExistence type="predicted"/>
<evidence type="ECO:0000256" key="1">
    <source>
        <dbReference type="SAM" id="MobiDB-lite"/>
    </source>
</evidence>
<dbReference type="AlphaFoldDB" id="T1B5U9"/>
<feature type="compositionally biased region" description="Pro residues" evidence="1">
    <location>
        <begin position="31"/>
        <end position="43"/>
    </location>
</feature>
<reference evidence="2" key="1">
    <citation type="submission" date="2013-08" db="EMBL/GenBank/DDBJ databases">
        <authorList>
            <person name="Mendez C."/>
            <person name="Richter M."/>
            <person name="Ferrer M."/>
            <person name="Sanchez J."/>
        </authorList>
    </citation>
    <scope>NUCLEOTIDE SEQUENCE</scope>
</reference>
<gene>
    <name evidence="2" type="ORF">B2A_00506</name>
</gene>
<comment type="caution">
    <text evidence="2">The sequence shown here is derived from an EMBL/GenBank/DDBJ whole genome shotgun (WGS) entry which is preliminary data.</text>
</comment>